<comment type="similarity">
    <text evidence="2">Belongs to the polysaccharide synthase family.</text>
</comment>
<keyword evidence="9" id="KW-1185">Reference proteome</keyword>
<protein>
    <submittedName>
        <fullName evidence="8">Oligosaccharide flippase family protein</fullName>
    </submittedName>
</protein>
<feature type="transmembrane region" description="Helical" evidence="7">
    <location>
        <begin position="20"/>
        <end position="38"/>
    </location>
</feature>
<name>A0A9X1S4B3_9MICO</name>
<feature type="transmembrane region" description="Helical" evidence="7">
    <location>
        <begin position="379"/>
        <end position="399"/>
    </location>
</feature>
<feature type="transmembrane region" description="Helical" evidence="7">
    <location>
        <begin position="171"/>
        <end position="193"/>
    </location>
</feature>
<comment type="caution">
    <text evidence="8">The sequence shown here is derived from an EMBL/GenBank/DDBJ whole genome shotgun (WGS) entry which is preliminary data.</text>
</comment>
<keyword evidence="4 7" id="KW-0812">Transmembrane</keyword>
<dbReference type="RefSeq" id="WP_229386066.1">
    <property type="nucleotide sequence ID" value="NZ_JAGTTN010000009.1"/>
</dbReference>
<dbReference type="PANTHER" id="PTHR30250">
    <property type="entry name" value="PST FAMILY PREDICTED COLANIC ACID TRANSPORTER"/>
    <property type="match status" value="1"/>
</dbReference>
<evidence type="ECO:0000256" key="5">
    <source>
        <dbReference type="ARBA" id="ARBA00022989"/>
    </source>
</evidence>
<feature type="transmembrane region" description="Helical" evidence="7">
    <location>
        <begin position="88"/>
        <end position="109"/>
    </location>
</feature>
<dbReference type="GO" id="GO:0005886">
    <property type="term" value="C:plasma membrane"/>
    <property type="evidence" value="ECO:0007669"/>
    <property type="project" value="UniProtKB-SubCell"/>
</dbReference>
<dbReference type="PANTHER" id="PTHR30250:SF10">
    <property type="entry name" value="LIPOPOLYSACCHARIDE BIOSYNTHESIS PROTEIN WZXC"/>
    <property type="match status" value="1"/>
</dbReference>
<dbReference type="InterPro" id="IPR002797">
    <property type="entry name" value="Polysacc_synth"/>
</dbReference>
<evidence type="ECO:0000313" key="9">
    <source>
        <dbReference type="Proteomes" id="UP001139354"/>
    </source>
</evidence>
<evidence type="ECO:0000256" key="2">
    <source>
        <dbReference type="ARBA" id="ARBA00007430"/>
    </source>
</evidence>
<feature type="transmembrane region" description="Helical" evidence="7">
    <location>
        <begin position="319"/>
        <end position="339"/>
    </location>
</feature>
<dbReference type="Proteomes" id="UP001139354">
    <property type="component" value="Unassembled WGS sequence"/>
</dbReference>
<keyword evidence="6 7" id="KW-0472">Membrane</keyword>
<feature type="transmembrane region" description="Helical" evidence="7">
    <location>
        <begin position="253"/>
        <end position="274"/>
    </location>
</feature>
<feature type="transmembrane region" description="Helical" evidence="7">
    <location>
        <begin position="286"/>
        <end position="307"/>
    </location>
</feature>
<evidence type="ECO:0000256" key="1">
    <source>
        <dbReference type="ARBA" id="ARBA00004651"/>
    </source>
</evidence>
<dbReference type="Pfam" id="PF01943">
    <property type="entry name" value="Polysacc_synt"/>
    <property type="match status" value="1"/>
</dbReference>
<dbReference type="AlphaFoldDB" id="A0A9X1S4B3"/>
<evidence type="ECO:0000256" key="6">
    <source>
        <dbReference type="ARBA" id="ARBA00023136"/>
    </source>
</evidence>
<feature type="transmembrane region" description="Helical" evidence="7">
    <location>
        <begin position="351"/>
        <end position="373"/>
    </location>
</feature>
<reference evidence="8" key="1">
    <citation type="submission" date="2021-04" db="EMBL/GenBank/DDBJ databases">
        <title>Microbacterium tenobrionis sp. nov. and Microbacterium allomyrinae sp. nov., isolated from larvae of Tenobrio molitor and Allomyrina dichotoma, respectively.</title>
        <authorList>
            <person name="Lee S.D."/>
        </authorList>
    </citation>
    <scope>NUCLEOTIDE SEQUENCE</scope>
    <source>
        <strain evidence="8">BWT-G7</strain>
    </source>
</reference>
<sequence length="411" mass="42530">MARANRSFFGQFAWVSGGRLLAAALQAVSLIFVARFLAPAEFGVLATVVSLATVLQAVLDFGVGTYITRERAANPNSGGIATALRFNAVTSTALAAIVVVGLSLMGLFVSPTYFLMLPLAFWLSGERNADARLTVVFADGDAWINVTNLLSRRLAGLIGFLALVSVGVEPLFSYSLALAVAAIASSLFANVYVRRRVDAAPSLTYRELIGESVHYWANSVATQARNLDVVIVGALAGSVAAGFYASASRLTTPLRILPTSLASVLIPAATRAVSAGRSLSPLLKSAAALLAGVTFLYALIYVAAPWFVPLALGDAYVPAIPVIQIVLLGLPFAACASLCNALLQAIGEKRFVATAATISTVFCLVAVALATIAAGAVGAAWALTASFALQAILAVAKLVPSVRPGSNRGEE</sequence>
<dbReference type="EMBL" id="JAGTTN010000009">
    <property type="protein sequence ID" value="MCC2034064.1"/>
    <property type="molecule type" value="Genomic_DNA"/>
</dbReference>
<gene>
    <name evidence="8" type="ORF">KEC57_17895</name>
</gene>
<feature type="transmembrane region" description="Helical" evidence="7">
    <location>
        <begin position="229"/>
        <end position="247"/>
    </location>
</feature>
<feature type="transmembrane region" description="Helical" evidence="7">
    <location>
        <begin position="44"/>
        <end position="67"/>
    </location>
</feature>
<accession>A0A9X1S4B3</accession>
<evidence type="ECO:0000256" key="3">
    <source>
        <dbReference type="ARBA" id="ARBA00022475"/>
    </source>
</evidence>
<keyword evidence="3" id="KW-1003">Cell membrane</keyword>
<keyword evidence="5 7" id="KW-1133">Transmembrane helix</keyword>
<dbReference type="Pfam" id="PF13440">
    <property type="entry name" value="Polysacc_synt_3"/>
    <property type="match status" value="1"/>
</dbReference>
<evidence type="ECO:0000256" key="7">
    <source>
        <dbReference type="SAM" id="Phobius"/>
    </source>
</evidence>
<comment type="subcellular location">
    <subcellularLocation>
        <location evidence="1">Cell membrane</location>
        <topology evidence="1">Multi-pass membrane protein</topology>
    </subcellularLocation>
</comment>
<proteinExistence type="inferred from homology"/>
<evidence type="ECO:0000256" key="4">
    <source>
        <dbReference type="ARBA" id="ARBA00022692"/>
    </source>
</evidence>
<evidence type="ECO:0000313" key="8">
    <source>
        <dbReference type="EMBL" id="MCC2034064.1"/>
    </source>
</evidence>
<organism evidence="8 9">
    <name type="scientific">Microbacterium allomyrinae</name>
    <dbReference type="NCBI Taxonomy" id="2830666"/>
    <lineage>
        <taxon>Bacteria</taxon>
        <taxon>Bacillati</taxon>
        <taxon>Actinomycetota</taxon>
        <taxon>Actinomycetes</taxon>
        <taxon>Micrococcales</taxon>
        <taxon>Microbacteriaceae</taxon>
        <taxon>Microbacterium</taxon>
    </lineage>
</organism>
<dbReference type="InterPro" id="IPR050833">
    <property type="entry name" value="Poly_Biosynth_Transport"/>
</dbReference>